<dbReference type="SUPFAM" id="SSF57783">
    <property type="entry name" value="Zinc beta-ribbon"/>
    <property type="match status" value="1"/>
</dbReference>
<protein>
    <recommendedName>
        <fullName evidence="3">TFIIB zinc-binding</fullName>
    </recommendedName>
</protein>
<gene>
    <name evidence="1" type="ORF">SAMN05216226_11284</name>
</gene>
<proteinExistence type="predicted"/>
<dbReference type="Proteomes" id="UP000198856">
    <property type="component" value="Unassembled WGS sequence"/>
</dbReference>
<dbReference type="EMBL" id="FNFC01000012">
    <property type="protein sequence ID" value="SDJ94074.1"/>
    <property type="molecule type" value="Genomic_DNA"/>
</dbReference>
<dbReference type="RefSeq" id="WP_092703610.1">
    <property type="nucleotide sequence ID" value="NZ_FNFC01000012.1"/>
</dbReference>
<evidence type="ECO:0000313" key="1">
    <source>
        <dbReference type="EMBL" id="SDJ94074.1"/>
    </source>
</evidence>
<organism evidence="1 2">
    <name type="scientific">Halovenus aranensis</name>
    <dbReference type="NCBI Taxonomy" id="890420"/>
    <lineage>
        <taxon>Archaea</taxon>
        <taxon>Methanobacteriati</taxon>
        <taxon>Methanobacteriota</taxon>
        <taxon>Stenosarchaea group</taxon>
        <taxon>Halobacteria</taxon>
        <taxon>Halobacteriales</taxon>
        <taxon>Haloarculaceae</taxon>
        <taxon>Halovenus</taxon>
    </lineage>
</organism>
<accession>A0A1G8XV74</accession>
<keyword evidence="2" id="KW-1185">Reference proteome</keyword>
<reference evidence="1 2" key="1">
    <citation type="submission" date="2016-10" db="EMBL/GenBank/DDBJ databases">
        <authorList>
            <person name="de Groot N.N."/>
        </authorList>
    </citation>
    <scope>NUCLEOTIDE SEQUENCE [LARGE SCALE GENOMIC DNA]</scope>
    <source>
        <strain evidence="1 2">IBRC-M10015</strain>
    </source>
</reference>
<dbReference type="AlphaFoldDB" id="A0A1G8XV74"/>
<sequence>MLSKLLNYLRGRWRTHKSNAEMNPTEVPQYGESVNFMPCPECGEGTMQYDDEAGAPKCSACGTVDERRA</sequence>
<evidence type="ECO:0000313" key="2">
    <source>
        <dbReference type="Proteomes" id="UP000198856"/>
    </source>
</evidence>
<dbReference type="Gene3D" id="2.20.25.10">
    <property type="match status" value="1"/>
</dbReference>
<evidence type="ECO:0008006" key="3">
    <source>
        <dbReference type="Google" id="ProtNLM"/>
    </source>
</evidence>
<name>A0A1G8XV74_9EURY</name>
<dbReference type="OrthoDB" id="374000at2157"/>